<gene>
    <name evidence="3" type="ordered locus">Dole_0591</name>
</gene>
<keyword evidence="1" id="KW-0378">Hydrolase</keyword>
<dbReference type="SUPFAM" id="SSF56601">
    <property type="entry name" value="beta-lactamase/transpeptidase-like"/>
    <property type="match status" value="1"/>
</dbReference>
<dbReference type="Pfam" id="PF00144">
    <property type="entry name" value="Beta-lactamase"/>
    <property type="match status" value="1"/>
</dbReference>
<evidence type="ECO:0000313" key="3">
    <source>
        <dbReference type="EMBL" id="ABW66401.1"/>
    </source>
</evidence>
<dbReference type="EMBL" id="CP000859">
    <property type="protein sequence ID" value="ABW66401.1"/>
    <property type="molecule type" value="Genomic_DNA"/>
</dbReference>
<evidence type="ECO:0000259" key="2">
    <source>
        <dbReference type="Pfam" id="PF00144"/>
    </source>
</evidence>
<dbReference type="GO" id="GO:0016787">
    <property type="term" value="F:hydrolase activity"/>
    <property type="evidence" value="ECO:0007669"/>
    <property type="project" value="UniProtKB-KW"/>
</dbReference>
<dbReference type="STRING" id="96561.Dole_0591"/>
<dbReference type="PANTHER" id="PTHR43283">
    <property type="entry name" value="BETA-LACTAMASE-RELATED"/>
    <property type="match status" value="1"/>
</dbReference>
<dbReference type="InterPro" id="IPR050789">
    <property type="entry name" value="Diverse_Enzym_Activities"/>
</dbReference>
<sequence length="360" mass="38880">MRQAEELMKEGVAIGVFPGGVLCVWVKGAVRFCKAYGVTDLESRHPVTTDTVFDLASLTKPLATAPAILKLADQGFLSVEDPAGKYLDGFDAGDKKEITIAHLLCHTSGLPAHREYFYDLSTTAFEDRQPALKKLLENEPLEYRPGEKVVYSDLGYMVLGFIVKAVSGLALDRFATDRLYRPLAIFDLFFIPINPETAVNNPLGLSNVAATENCPRRKMVVRGVVHDDNAYEMGGVAGQAGLFGTAGAVTAFAAEILDVYSGAKPGPVFSSAMAAHMMAPQCGTNRTFGFDTVDPENSSAGRLFSARGAGHLGFTGTSCWIDPDREAVVVLLTNRVHPDRASDAIRAFRPRLHDAVMVHV</sequence>
<dbReference type="HOGENOM" id="CLU_020027_1_1_7"/>
<dbReference type="RefSeq" id="WP_012174020.1">
    <property type="nucleotide sequence ID" value="NC_009943.1"/>
</dbReference>
<reference evidence="3 4" key="1">
    <citation type="submission" date="2007-10" db="EMBL/GenBank/DDBJ databases">
        <title>Complete sequence of Desulfococcus oleovorans Hxd3.</title>
        <authorList>
            <consortium name="US DOE Joint Genome Institute"/>
            <person name="Copeland A."/>
            <person name="Lucas S."/>
            <person name="Lapidus A."/>
            <person name="Barry K."/>
            <person name="Glavina del Rio T."/>
            <person name="Dalin E."/>
            <person name="Tice H."/>
            <person name="Pitluck S."/>
            <person name="Kiss H."/>
            <person name="Brettin T."/>
            <person name="Bruce D."/>
            <person name="Detter J.C."/>
            <person name="Han C."/>
            <person name="Schmutz J."/>
            <person name="Larimer F."/>
            <person name="Land M."/>
            <person name="Hauser L."/>
            <person name="Kyrpides N."/>
            <person name="Kim E."/>
            <person name="Wawrik B."/>
            <person name="Richardson P."/>
        </authorList>
    </citation>
    <scope>NUCLEOTIDE SEQUENCE [LARGE SCALE GENOMIC DNA]</scope>
    <source>
        <strain evidence="4">DSM 6200 / JCM 39069 / Hxd3</strain>
    </source>
</reference>
<accession>A8ZU89</accession>
<dbReference type="MEROPS" id="S12.950"/>
<keyword evidence="4" id="KW-1185">Reference proteome</keyword>
<evidence type="ECO:0000256" key="1">
    <source>
        <dbReference type="ARBA" id="ARBA00022801"/>
    </source>
</evidence>
<dbReference type="PANTHER" id="PTHR43283:SF11">
    <property type="entry name" value="BETA-LACTAMASE-RELATED DOMAIN-CONTAINING PROTEIN"/>
    <property type="match status" value="1"/>
</dbReference>
<protein>
    <submittedName>
        <fullName evidence="3">Beta-lactamase</fullName>
    </submittedName>
</protein>
<dbReference type="eggNOG" id="COG1680">
    <property type="taxonomic scope" value="Bacteria"/>
</dbReference>
<proteinExistence type="predicted"/>
<dbReference type="InterPro" id="IPR012338">
    <property type="entry name" value="Beta-lactam/transpept-like"/>
</dbReference>
<dbReference type="Gene3D" id="3.40.710.10">
    <property type="entry name" value="DD-peptidase/beta-lactamase superfamily"/>
    <property type="match status" value="1"/>
</dbReference>
<evidence type="ECO:0000313" key="4">
    <source>
        <dbReference type="Proteomes" id="UP000008561"/>
    </source>
</evidence>
<dbReference type="InterPro" id="IPR001466">
    <property type="entry name" value="Beta-lactam-related"/>
</dbReference>
<dbReference type="KEGG" id="dol:Dole_0591"/>
<dbReference type="OrthoDB" id="9809635at2"/>
<dbReference type="Proteomes" id="UP000008561">
    <property type="component" value="Chromosome"/>
</dbReference>
<feature type="domain" description="Beta-lactamase-related" evidence="2">
    <location>
        <begin position="5"/>
        <end position="346"/>
    </location>
</feature>
<dbReference type="AlphaFoldDB" id="A8ZU89"/>
<name>A8ZU89_DESOH</name>
<organism evidence="3 4">
    <name type="scientific">Desulfosudis oleivorans (strain DSM 6200 / JCM 39069 / Hxd3)</name>
    <name type="common">Desulfococcus oleovorans</name>
    <dbReference type="NCBI Taxonomy" id="96561"/>
    <lineage>
        <taxon>Bacteria</taxon>
        <taxon>Pseudomonadati</taxon>
        <taxon>Thermodesulfobacteriota</taxon>
        <taxon>Desulfobacteria</taxon>
        <taxon>Desulfobacterales</taxon>
        <taxon>Desulfosudaceae</taxon>
        <taxon>Desulfosudis</taxon>
    </lineage>
</organism>